<dbReference type="PANTHER" id="PTHR30126">
    <property type="entry name" value="HTH-TYPE TRANSCRIPTIONAL REGULATOR"/>
    <property type="match status" value="1"/>
</dbReference>
<dbReference type="EMBL" id="CP073708">
    <property type="protein sequence ID" value="QUO43135.1"/>
    <property type="molecule type" value="Genomic_DNA"/>
</dbReference>
<dbReference type="GO" id="GO:0000976">
    <property type="term" value="F:transcription cis-regulatory region binding"/>
    <property type="evidence" value="ECO:0007669"/>
    <property type="project" value="TreeGrafter"/>
</dbReference>
<dbReference type="Proteomes" id="UP000677234">
    <property type="component" value="Chromosome"/>
</dbReference>
<organism evidence="6 8">
    <name type="scientific">Brevibacillus composti</name>
    <dbReference type="NCBI Taxonomy" id="2796470"/>
    <lineage>
        <taxon>Bacteria</taxon>
        <taxon>Bacillati</taxon>
        <taxon>Bacillota</taxon>
        <taxon>Bacilli</taxon>
        <taxon>Bacillales</taxon>
        <taxon>Paenibacillaceae</taxon>
        <taxon>Brevibacillus</taxon>
    </lineage>
</organism>
<sequence length="293" mass="34514">MDSKDWYLLQILHEEKNITRAAERMFISQPALTYRIRQLEEEFGVTILFRNKRGISFTPEGEYILDYARQMLLQLQKAKEHLAQLSHEVTGQLRLGVASNFAYYRLPRILRHFHEIYPKVQVNLYTGLSADMFHLLNNEQIHIAIIRSEYYWTEEKHLVDEEAMCIISSSEFAFAQIPQLPKINYKTDPKLKILLNSWWQEHFDTPPLVTMEVDNVEIAKEMVLNGLGYAIIPETCLKDSDQLHKSTLRWKTGQPVERKTWMMYANATTKLRPVQAFIEFVKEHVSPDRKRGE</sequence>
<proteinExistence type="inferred from homology"/>
<evidence type="ECO:0000313" key="8">
    <source>
        <dbReference type="Proteomes" id="UP000595847"/>
    </source>
</evidence>
<feature type="domain" description="HTH lysR-type" evidence="5">
    <location>
        <begin position="1"/>
        <end position="58"/>
    </location>
</feature>
<dbReference type="Gene3D" id="1.10.10.10">
    <property type="entry name" value="Winged helix-like DNA-binding domain superfamily/Winged helix DNA-binding domain"/>
    <property type="match status" value="1"/>
</dbReference>
<dbReference type="CDD" id="cd05466">
    <property type="entry name" value="PBP2_LTTR_substrate"/>
    <property type="match status" value="1"/>
</dbReference>
<reference evidence="7" key="2">
    <citation type="submission" date="2021-04" db="EMBL/GenBank/DDBJ databases">
        <title>Brevibacillus composti FJAT-54423, complete genome.</title>
        <authorList>
            <person name="Tang R."/>
        </authorList>
    </citation>
    <scope>NUCLEOTIDE SEQUENCE</scope>
    <source>
        <strain evidence="7">FJAT-54424</strain>
    </source>
</reference>
<dbReference type="InterPro" id="IPR000847">
    <property type="entry name" value="LysR_HTH_N"/>
</dbReference>
<dbReference type="Gene3D" id="3.40.190.290">
    <property type="match status" value="1"/>
</dbReference>
<evidence type="ECO:0000256" key="1">
    <source>
        <dbReference type="ARBA" id="ARBA00009437"/>
    </source>
</evidence>
<dbReference type="SUPFAM" id="SSF46785">
    <property type="entry name" value="Winged helix' DNA-binding domain"/>
    <property type="match status" value="1"/>
</dbReference>
<evidence type="ECO:0000313" key="9">
    <source>
        <dbReference type="Proteomes" id="UP000677234"/>
    </source>
</evidence>
<dbReference type="GO" id="GO:0003700">
    <property type="term" value="F:DNA-binding transcription factor activity"/>
    <property type="evidence" value="ECO:0007669"/>
    <property type="project" value="InterPro"/>
</dbReference>
<dbReference type="EMBL" id="CP066308">
    <property type="protein sequence ID" value="QQE76106.1"/>
    <property type="molecule type" value="Genomic_DNA"/>
</dbReference>
<name>A0A7T5EP16_9BACL</name>
<dbReference type="InterPro" id="IPR036388">
    <property type="entry name" value="WH-like_DNA-bd_sf"/>
</dbReference>
<keyword evidence="4" id="KW-0804">Transcription</keyword>
<dbReference type="Proteomes" id="UP000595847">
    <property type="component" value="Chromosome"/>
</dbReference>
<dbReference type="AlphaFoldDB" id="A0A7T5EP16"/>
<comment type="similarity">
    <text evidence="1">Belongs to the LysR transcriptional regulatory family.</text>
</comment>
<accession>A0A7T5EP16</accession>
<protein>
    <submittedName>
        <fullName evidence="6">LysR family transcriptional regulator</fullName>
    </submittedName>
</protein>
<evidence type="ECO:0000256" key="3">
    <source>
        <dbReference type="ARBA" id="ARBA00023125"/>
    </source>
</evidence>
<evidence type="ECO:0000313" key="6">
    <source>
        <dbReference type="EMBL" id="QQE76106.1"/>
    </source>
</evidence>
<dbReference type="Pfam" id="PF03466">
    <property type="entry name" value="LysR_substrate"/>
    <property type="match status" value="1"/>
</dbReference>
<dbReference type="InterPro" id="IPR005119">
    <property type="entry name" value="LysR_subst-bd"/>
</dbReference>
<keyword evidence="3" id="KW-0238">DNA-binding</keyword>
<dbReference type="InterPro" id="IPR036390">
    <property type="entry name" value="WH_DNA-bd_sf"/>
</dbReference>
<dbReference type="KEGG" id="bcop:JD108_09705"/>
<keyword evidence="2" id="KW-0805">Transcription regulation</keyword>
<dbReference type="PANTHER" id="PTHR30126:SF78">
    <property type="entry name" value="HTH LYSR-TYPE DOMAIN-CONTAINING PROTEIN"/>
    <property type="match status" value="1"/>
</dbReference>
<dbReference type="PROSITE" id="PS50931">
    <property type="entry name" value="HTH_LYSR"/>
    <property type="match status" value="1"/>
</dbReference>
<evidence type="ECO:0000313" key="7">
    <source>
        <dbReference type="EMBL" id="QUO43135.1"/>
    </source>
</evidence>
<evidence type="ECO:0000259" key="5">
    <source>
        <dbReference type="PROSITE" id="PS50931"/>
    </source>
</evidence>
<dbReference type="SUPFAM" id="SSF53850">
    <property type="entry name" value="Periplasmic binding protein-like II"/>
    <property type="match status" value="1"/>
</dbReference>
<reference evidence="6 8" key="1">
    <citation type="submission" date="2020-12" db="EMBL/GenBank/DDBJ databases">
        <title>strain FJAT-54423T represents a novel species of the genus Brevibacillus.</title>
        <authorList>
            <person name="Tang R."/>
        </authorList>
    </citation>
    <scope>NUCLEOTIDE SEQUENCE [LARGE SCALE GENOMIC DNA]</scope>
    <source>
        <strain evidence="6 8">FJAT-54423</strain>
    </source>
</reference>
<evidence type="ECO:0000256" key="4">
    <source>
        <dbReference type="ARBA" id="ARBA00023163"/>
    </source>
</evidence>
<dbReference type="Pfam" id="PF00126">
    <property type="entry name" value="HTH_1"/>
    <property type="match status" value="1"/>
</dbReference>
<gene>
    <name evidence="6" type="ORF">JD108_09705</name>
    <name evidence="7" type="ORF">KDJ56_09400</name>
</gene>
<evidence type="ECO:0000256" key="2">
    <source>
        <dbReference type="ARBA" id="ARBA00023015"/>
    </source>
</evidence>
<keyword evidence="9" id="KW-1185">Reference proteome</keyword>
<dbReference type="FunFam" id="1.10.10.10:FF:000001">
    <property type="entry name" value="LysR family transcriptional regulator"/>
    <property type="match status" value="1"/>
</dbReference>
<dbReference type="PRINTS" id="PR00039">
    <property type="entry name" value="HTHLYSR"/>
</dbReference>
<dbReference type="RefSeq" id="WP_198829614.1">
    <property type="nucleotide sequence ID" value="NZ_CP066308.1"/>
</dbReference>